<reference evidence="2" key="1">
    <citation type="submission" date="2023-03" db="EMBL/GenBank/DDBJ databases">
        <title>Massive genome expansion in bonnet fungi (Mycena s.s.) driven by repeated elements and novel gene families across ecological guilds.</title>
        <authorList>
            <consortium name="Lawrence Berkeley National Laboratory"/>
            <person name="Harder C.B."/>
            <person name="Miyauchi S."/>
            <person name="Viragh M."/>
            <person name="Kuo A."/>
            <person name="Thoen E."/>
            <person name="Andreopoulos B."/>
            <person name="Lu D."/>
            <person name="Skrede I."/>
            <person name="Drula E."/>
            <person name="Henrissat B."/>
            <person name="Morin E."/>
            <person name="Kohler A."/>
            <person name="Barry K."/>
            <person name="LaButti K."/>
            <person name="Morin E."/>
            <person name="Salamov A."/>
            <person name="Lipzen A."/>
            <person name="Mereny Z."/>
            <person name="Hegedus B."/>
            <person name="Baldrian P."/>
            <person name="Stursova M."/>
            <person name="Weitz H."/>
            <person name="Taylor A."/>
            <person name="Grigoriev I.V."/>
            <person name="Nagy L.G."/>
            <person name="Martin F."/>
            <person name="Kauserud H."/>
        </authorList>
    </citation>
    <scope>NUCLEOTIDE SEQUENCE</scope>
    <source>
        <strain evidence="2">CBHHK067</strain>
    </source>
</reference>
<protein>
    <submittedName>
        <fullName evidence="2">Uncharacterized protein</fullName>
    </submittedName>
</protein>
<dbReference type="Proteomes" id="UP001221757">
    <property type="component" value="Unassembled WGS sequence"/>
</dbReference>
<dbReference type="Gene3D" id="3.60.130.30">
    <property type="match status" value="1"/>
</dbReference>
<organism evidence="2 3">
    <name type="scientific">Mycena rosella</name>
    <name type="common">Pink bonnet</name>
    <name type="synonym">Agaricus rosellus</name>
    <dbReference type="NCBI Taxonomy" id="1033263"/>
    <lineage>
        <taxon>Eukaryota</taxon>
        <taxon>Fungi</taxon>
        <taxon>Dikarya</taxon>
        <taxon>Basidiomycota</taxon>
        <taxon>Agaricomycotina</taxon>
        <taxon>Agaricomycetes</taxon>
        <taxon>Agaricomycetidae</taxon>
        <taxon>Agaricales</taxon>
        <taxon>Marasmiineae</taxon>
        <taxon>Mycenaceae</taxon>
        <taxon>Mycena</taxon>
    </lineage>
</organism>
<keyword evidence="3" id="KW-1185">Reference proteome</keyword>
<comment type="caution">
    <text evidence="2">The sequence shown here is derived from an EMBL/GenBank/DDBJ whole genome shotgun (WGS) entry which is preliminary data.</text>
</comment>
<gene>
    <name evidence="2" type="ORF">B0H17DRAFT_962723</name>
</gene>
<accession>A0AAD7FNG3</accession>
<evidence type="ECO:0000256" key="1">
    <source>
        <dbReference type="SAM" id="MobiDB-lite"/>
    </source>
</evidence>
<sequence length="327" mass="37080">MERTVCGPLFPPSHHSNPDRRDPKLIVDEQGRIVAVLLGRPEDPDWDYVVRQAFKAMRHARRRARAAGMWTAFSHRRGNYLALTTGVSFGGGQLRPGNLRNTRFFRRLIKRLLTNKYIRRLAGFQSSGFALYAPKLYRYYCLILKALFERQPGLVHNFTNSIFPAATFNCGPDAVTVEHLDFLNLSHGFCGITSGGCFDHTKGGHVHMRQWRLVIQCPSGSSLLIPSATVDHGNTPIQPGESRHSMTQYAAGGLFRWVTYGHQTAKDLLAQRDGKHKRAVFDGEPGSRWAWALDLFSKIDELDADRGGVRQRWTPLDVYILRRYLSC</sequence>
<evidence type="ECO:0000313" key="3">
    <source>
        <dbReference type="Proteomes" id="UP001221757"/>
    </source>
</evidence>
<dbReference type="EMBL" id="JARKIE010000533">
    <property type="protein sequence ID" value="KAJ7629827.1"/>
    <property type="molecule type" value="Genomic_DNA"/>
</dbReference>
<name>A0AAD7FNG3_MYCRO</name>
<dbReference type="AlphaFoldDB" id="A0AAD7FNG3"/>
<evidence type="ECO:0000313" key="2">
    <source>
        <dbReference type="EMBL" id="KAJ7629827.1"/>
    </source>
</evidence>
<feature type="region of interest" description="Disordered" evidence="1">
    <location>
        <begin position="1"/>
        <end position="23"/>
    </location>
</feature>
<proteinExistence type="predicted"/>